<protein>
    <recommendedName>
        <fullName evidence="3">IrrE N-terminal-like domain-containing protein</fullName>
    </recommendedName>
</protein>
<evidence type="ECO:0008006" key="3">
    <source>
        <dbReference type="Google" id="ProtNLM"/>
    </source>
</evidence>
<accession>A0A077M6U3</accession>
<dbReference type="STRING" id="1193518.BN13_1570009"/>
<proteinExistence type="predicted"/>
<organism evidence="1 2">
    <name type="scientific">Nostocoides jenkinsii Ben 74</name>
    <dbReference type="NCBI Taxonomy" id="1193518"/>
    <lineage>
        <taxon>Bacteria</taxon>
        <taxon>Bacillati</taxon>
        <taxon>Actinomycetota</taxon>
        <taxon>Actinomycetes</taxon>
        <taxon>Micrococcales</taxon>
        <taxon>Intrasporangiaceae</taxon>
        <taxon>Nostocoides</taxon>
    </lineage>
</organism>
<gene>
    <name evidence="1" type="ORF">BN13_1570009</name>
</gene>
<dbReference type="RefSeq" id="WP_048548410.1">
    <property type="nucleotide sequence ID" value="NZ_HF571038.1"/>
</dbReference>
<name>A0A077M6U3_9MICO</name>
<dbReference type="OrthoDB" id="4144896at2"/>
<evidence type="ECO:0000313" key="1">
    <source>
        <dbReference type="EMBL" id="CCI52299.1"/>
    </source>
</evidence>
<keyword evidence="2" id="KW-1185">Reference proteome</keyword>
<dbReference type="EMBL" id="CAJC01000065">
    <property type="protein sequence ID" value="CCI52299.1"/>
    <property type="molecule type" value="Genomic_DNA"/>
</dbReference>
<comment type="caution">
    <text evidence="1">The sequence shown here is derived from an EMBL/GenBank/DDBJ whole genome shotgun (WGS) entry which is preliminary data.</text>
</comment>
<evidence type="ECO:0000313" key="2">
    <source>
        <dbReference type="Proteomes" id="UP000035720"/>
    </source>
</evidence>
<dbReference type="Proteomes" id="UP000035720">
    <property type="component" value="Unassembled WGS sequence"/>
</dbReference>
<sequence length="154" mass="16894">MNIEQTVSAAVAGLQLGNTFTFDNLRHTVQDRRHRRLRIVELADLDAHDGLCAALLSTAAEDFVLHARSDSALHRQQFVLHELAHMILGHCDGDDCTVDEALLPNIPPHTRARLLTRQDLDSETEIAAESLADRLAAGIRGAVFAESAYSEVFG</sequence>
<reference evidence="1 2" key="1">
    <citation type="journal article" date="2013" name="ISME J.">
        <title>A metabolic model for members of the genus Tetrasphaera involved in enhanced biological phosphorus removal.</title>
        <authorList>
            <person name="Kristiansen R."/>
            <person name="Nguyen H.T.T."/>
            <person name="Saunders A.M."/>
            <person name="Nielsen J.L."/>
            <person name="Wimmer R."/>
            <person name="Le V.Q."/>
            <person name="McIlroy S.J."/>
            <person name="Petrovski S."/>
            <person name="Seviour R.J."/>
            <person name="Calteau A."/>
            <person name="Nielsen K.L."/>
            <person name="Nielsen P.H."/>
        </authorList>
    </citation>
    <scope>NUCLEOTIDE SEQUENCE [LARGE SCALE GENOMIC DNA]</scope>
    <source>
        <strain evidence="1 2">Ben 74</strain>
    </source>
</reference>
<dbReference type="AlphaFoldDB" id="A0A077M6U3"/>